<proteinExistence type="predicted"/>
<dbReference type="HOGENOM" id="CLU_2946237_0_0_1"/>
<dbReference type="InParanoid" id="M1CAN2"/>
<reference evidence="1" key="2">
    <citation type="submission" date="2015-06" db="UniProtKB">
        <authorList>
            <consortium name="EnsemblPlants"/>
        </authorList>
    </citation>
    <scope>IDENTIFICATION</scope>
    <source>
        <strain evidence="1">DM1-3 516 R44</strain>
    </source>
</reference>
<dbReference type="Proteomes" id="UP000011115">
    <property type="component" value="Unassembled WGS sequence"/>
</dbReference>
<dbReference type="AlphaFoldDB" id="M1CAN2"/>
<accession>M1CAN2</accession>
<keyword evidence="2" id="KW-1185">Reference proteome</keyword>
<protein>
    <submittedName>
        <fullName evidence="1">Uncharacterized protein</fullName>
    </submittedName>
</protein>
<name>M1CAN2_SOLTU</name>
<evidence type="ECO:0000313" key="2">
    <source>
        <dbReference type="Proteomes" id="UP000011115"/>
    </source>
</evidence>
<evidence type="ECO:0000313" key="1">
    <source>
        <dbReference type="EnsemblPlants" id="PGSC0003DMT400063421"/>
    </source>
</evidence>
<dbReference type="PaxDb" id="4113-PGSC0003DMT400063421"/>
<dbReference type="EnsemblPlants" id="PGSC0003DMT400063421">
    <property type="protein sequence ID" value="PGSC0003DMT400063421"/>
    <property type="gene ID" value="PGSC0003DMG400024673"/>
</dbReference>
<dbReference type="Gramene" id="PGSC0003DMT400063421">
    <property type="protein sequence ID" value="PGSC0003DMT400063421"/>
    <property type="gene ID" value="PGSC0003DMG400024673"/>
</dbReference>
<organism evidence="1 2">
    <name type="scientific">Solanum tuberosum</name>
    <name type="common">Potato</name>
    <dbReference type="NCBI Taxonomy" id="4113"/>
    <lineage>
        <taxon>Eukaryota</taxon>
        <taxon>Viridiplantae</taxon>
        <taxon>Streptophyta</taxon>
        <taxon>Embryophyta</taxon>
        <taxon>Tracheophyta</taxon>
        <taxon>Spermatophyta</taxon>
        <taxon>Magnoliopsida</taxon>
        <taxon>eudicotyledons</taxon>
        <taxon>Gunneridae</taxon>
        <taxon>Pentapetalae</taxon>
        <taxon>asterids</taxon>
        <taxon>lamiids</taxon>
        <taxon>Solanales</taxon>
        <taxon>Solanaceae</taxon>
        <taxon>Solanoideae</taxon>
        <taxon>Solaneae</taxon>
        <taxon>Solanum</taxon>
    </lineage>
</organism>
<reference evidence="2" key="1">
    <citation type="journal article" date="2011" name="Nature">
        <title>Genome sequence and analysis of the tuber crop potato.</title>
        <authorList>
            <consortium name="The Potato Genome Sequencing Consortium"/>
        </authorList>
    </citation>
    <scope>NUCLEOTIDE SEQUENCE [LARGE SCALE GENOMIC DNA]</scope>
    <source>
        <strain evidence="2">cv. DM1-3 516 R44</strain>
    </source>
</reference>
<sequence length="60" mass="6796">MVLWKHGSGSGCRLISSFFSYIFPSQVFWEMGILVTWAGNCFKISSLYPAKLVVVLHGWI</sequence>